<reference evidence="3" key="1">
    <citation type="submission" date="2024-07" db="EMBL/GenBank/DDBJ databases">
        <title>Two chromosome-level genome assemblies of Korean endemic species Abeliophyllum distichum and Forsythia ovata (Oleaceae).</title>
        <authorList>
            <person name="Jang H."/>
        </authorList>
    </citation>
    <scope>NUCLEOTIDE SEQUENCE [LARGE SCALE GENOMIC DNA]</scope>
</reference>
<comment type="caution">
    <text evidence="2">The sequence shown here is derived from an EMBL/GenBank/DDBJ whole genome shotgun (WGS) entry which is preliminary data.</text>
</comment>
<dbReference type="Proteomes" id="UP001604277">
    <property type="component" value="Unassembled WGS sequence"/>
</dbReference>
<dbReference type="AlphaFoldDB" id="A0ABD1WX26"/>
<feature type="region of interest" description="Disordered" evidence="1">
    <location>
        <begin position="26"/>
        <end position="46"/>
    </location>
</feature>
<name>A0ABD1WX26_9LAMI</name>
<gene>
    <name evidence="2" type="ORF">Fot_07882</name>
</gene>
<organism evidence="2 3">
    <name type="scientific">Forsythia ovata</name>
    <dbReference type="NCBI Taxonomy" id="205694"/>
    <lineage>
        <taxon>Eukaryota</taxon>
        <taxon>Viridiplantae</taxon>
        <taxon>Streptophyta</taxon>
        <taxon>Embryophyta</taxon>
        <taxon>Tracheophyta</taxon>
        <taxon>Spermatophyta</taxon>
        <taxon>Magnoliopsida</taxon>
        <taxon>eudicotyledons</taxon>
        <taxon>Gunneridae</taxon>
        <taxon>Pentapetalae</taxon>
        <taxon>asterids</taxon>
        <taxon>lamiids</taxon>
        <taxon>Lamiales</taxon>
        <taxon>Oleaceae</taxon>
        <taxon>Forsythieae</taxon>
        <taxon>Forsythia</taxon>
    </lineage>
</organism>
<dbReference type="EMBL" id="JBFOLJ010000002">
    <property type="protein sequence ID" value="KAL2554263.1"/>
    <property type="molecule type" value="Genomic_DNA"/>
</dbReference>
<evidence type="ECO:0000313" key="2">
    <source>
        <dbReference type="EMBL" id="KAL2554263.1"/>
    </source>
</evidence>
<evidence type="ECO:0000313" key="3">
    <source>
        <dbReference type="Proteomes" id="UP001604277"/>
    </source>
</evidence>
<sequence>MAIENIRKFHIQRENVDWDSILPEGSEKTGTTVHRQASTPPPAATAPMVFCPDGKGGSKALMHGISSKVDFVDECVILGDISRQQLTLELQSKAILQNPLSCQTCSETLFNLTRFCQEEQELSLAAQQREQILERFFDVNLSKGRLKLVPSISILRLFKKWMLSTFDMYVQEHVVVAQDAEDVVLHPATCQKWREAWRNTPQTLSITFK</sequence>
<keyword evidence="3" id="KW-1185">Reference proteome</keyword>
<accession>A0ABD1WX26</accession>
<protein>
    <submittedName>
        <fullName evidence="2">Uncharacterized protein</fullName>
    </submittedName>
</protein>
<evidence type="ECO:0000256" key="1">
    <source>
        <dbReference type="SAM" id="MobiDB-lite"/>
    </source>
</evidence>
<proteinExistence type="predicted"/>